<dbReference type="GeneID" id="4909077"/>
<reference evidence="1" key="1">
    <citation type="submission" date="2007-02" db="EMBL/GenBank/DDBJ databases">
        <title>Complete sequence of Pyrobaculum calidifontis JCM 11548.</title>
        <authorList>
            <consortium name="US DOE Joint Genome Institute"/>
            <person name="Copeland A."/>
            <person name="Lucas S."/>
            <person name="Lapidus A."/>
            <person name="Barry K."/>
            <person name="Glavina del Rio T."/>
            <person name="Dalin E."/>
            <person name="Tice H."/>
            <person name="Pitluck S."/>
            <person name="Chain P."/>
            <person name="Malfatti S."/>
            <person name="Shin M."/>
            <person name="Vergez L."/>
            <person name="Schmutz J."/>
            <person name="Larimer F."/>
            <person name="Land M."/>
            <person name="Hauser L."/>
            <person name="Kyrpides N."/>
            <person name="Mikhailova N."/>
            <person name="Cozen A.E."/>
            <person name="Fitz-Gibbon S.T."/>
            <person name="House C.H."/>
            <person name="Saltikov C."/>
            <person name="Lowe T.M."/>
            <person name="Richardson P."/>
        </authorList>
    </citation>
    <scope>NUCLEOTIDE SEQUENCE [LARGE SCALE GENOMIC DNA]</scope>
    <source>
        <strain evidence="1">JCM 11548</strain>
    </source>
</reference>
<dbReference type="STRING" id="410359.Pcal_1532"/>
<accession>A3MWD4</accession>
<keyword evidence="2" id="KW-1185">Reference proteome</keyword>
<evidence type="ECO:0000313" key="2">
    <source>
        <dbReference type="Proteomes" id="UP000001431"/>
    </source>
</evidence>
<protein>
    <submittedName>
        <fullName evidence="1">Uncharacterized protein</fullName>
    </submittedName>
</protein>
<dbReference type="HOGENOM" id="CLU_3113209_0_0_2"/>
<gene>
    <name evidence="1" type="ordered locus">Pcal_1532</name>
</gene>
<dbReference type="RefSeq" id="WP_011850209.1">
    <property type="nucleotide sequence ID" value="NC_009073.1"/>
</dbReference>
<evidence type="ECO:0000313" key="1">
    <source>
        <dbReference type="EMBL" id="ABO08951.1"/>
    </source>
</evidence>
<name>A3MWD4_PYRCJ</name>
<dbReference type="eggNOG" id="arCOG07835">
    <property type="taxonomic scope" value="Archaea"/>
</dbReference>
<dbReference type="OrthoDB" id="27634at2157"/>
<dbReference type="AlphaFoldDB" id="A3MWD4"/>
<dbReference type="EMBL" id="CP000561">
    <property type="protein sequence ID" value="ABO08951.1"/>
    <property type="molecule type" value="Genomic_DNA"/>
</dbReference>
<proteinExistence type="predicted"/>
<sequence>MEELPPELKAMFEAYREARRPRIKIGYMRIKRVVGEICGRQSEDKAEGGK</sequence>
<dbReference type="KEGG" id="pcl:Pcal_1532"/>
<organism evidence="1 2">
    <name type="scientific">Pyrobaculum calidifontis (strain DSM 21063 / JCM 11548 / VA1)</name>
    <dbReference type="NCBI Taxonomy" id="410359"/>
    <lineage>
        <taxon>Archaea</taxon>
        <taxon>Thermoproteota</taxon>
        <taxon>Thermoprotei</taxon>
        <taxon>Thermoproteales</taxon>
        <taxon>Thermoproteaceae</taxon>
        <taxon>Pyrobaculum</taxon>
    </lineage>
</organism>
<dbReference type="Proteomes" id="UP000001431">
    <property type="component" value="Chromosome"/>
</dbReference>